<evidence type="ECO:0000256" key="6">
    <source>
        <dbReference type="ARBA" id="ARBA00023277"/>
    </source>
</evidence>
<dbReference type="GO" id="GO:0005524">
    <property type="term" value="F:ATP binding"/>
    <property type="evidence" value="ECO:0007669"/>
    <property type="project" value="UniProtKB-KW"/>
</dbReference>
<dbReference type="Pfam" id="PF07005">
    <property type="entry name" value="SBD_N"/>
    <property type="match status" value="1"/>
</dbReference>
<sequence>MSIPQDYPILPRESTLAQLPPAYPADTQDQISQLLASSTLNRLVVLDDDPTGTQTCHDISVLTVWDILTLTEEFKQNSPGFFILTNSRALPPLEAEKLIREICENVAQVAKSAGETVDIVLRGDSTLRGHFPLETDVAQSVFGDADGLVLAPFFFQGGRFTIDDVHYVAEGENLVPAGTTQFAKDATFGYKSSNLRDYVVEKAAGRFQPEQLHSISIHDIRVGGPEAVFEKLMNIPRGGVIIVNAAAESDMHVFVAGLLLAEAKGKHFLYRTGAAFVSTRLGIRSKSPITASELQLPIPRETGGLIIAGSYVPKTTAQLNVLTSKRGQTGQLVILEMDVEELIASPESAAGAIQRTVQEAESHLQSGQDTLVMTSRKLITGDSELSSLAIGTNVASALVSVLRQIQVRPRYIIAKGGITSSDAATKGLNMKRALIVGQAAPGVPLWRCDESTSRHRGVPFVVFPGNVGGESTLCDLVEAWS</sequence>
<accession>A0A5N6VLV1</accession>
<evidence type="ECO:0000313" key="9">
    <source>
        <dbReference type="EMBL" id="KAE8308130.1"/>
    </source>
</evidence>
<evidence type="ECO:0000259" key="8">
    <source>
        <dbReference type="Pfam" id="PF17042"/>
    </source>
</evidence>
<dbReference type="GO" id="GO:0016301">
    <property type="term" value="F:kinase activity"/>
    <property type="evidence" value="ECO:0007669"/>
    <property type="project" value="UniProtKB-KW"/>
</dbReference>
<dbReference type="Proteomes" id="UP000325433">
    <property type="component" value="Unassembled WGS sequence"/>
</dbReference>
<evidence type="ECO:0000256" key="1">
    <source>
        <dbReference type="ARBA" id="ARBA00005715"/>
    </source>
</evidence>
<dbReference type="Gene3D" id="3.40.980.20">
    <property type="entry name" value="Four-carbon acid sugar kinase, nucleotide binding domain"/>
    <property type="match status" value="1"/>
</dbReference>
<dbReference type="EMBL" id="ML738390">
    <property type="protein sequence ID" value="KAE8308130.1"/>
    <property type="molecule type" value="Genomic_DNA"/>
</dbReference>
<dbReference type="Gene3D" id="3.40.50.10840">
    <property type="entry name" value="Putative sugar-binding, N-terminal domain"/>
    <property type="match status" value="1"/>
</dbReference>
<name>A0A5N6VLV1_9EURO</name>
<protein>
    <submittedName>
        <fullName evidence="9">Uncharacterized protein</fullName>
    </submittedName>
</protein>
<evidence type="ECO:0000256" key="4">
    <source>
        <dbReference type="ARBA" id="ARBA00022777"/>
    </source>
</evidence>
<gene>
    <name evidence="9" type="ORF">BDV41DRAFT_515382</name>
</gene>
<dbReference type="InterPro" id="IPR010737">
    <property type="entry name" value="4-carb_acid_sugar_kinase_N"/>
</dbReference>
<keyword evidence="5" id="KW-0067">ATP-binding</keyword>
<keyword evidence="6" id="KW-0119">Carbohydrate metabolism</keyword>
<evidence type="ECO:0000313" key="10">
    <source>
        <dbReference type="Proteomes" id="UP000325433"/>
    </source>
</evidence>
<feature type="domain" description="Four-carbon acid sugar kinase N-terminal" evidence="7">
    <location>
        <begin position="43"/>
        <end position="279"/>
    </location>
</feature>
<dbReference type="Pfam" id="PF17042">
    <property type="entry name" value="NBD_C"/>
    <property type="match status" value="1"/>
</dbReference>
<proteinExistence type="inferred from homology"/>
<evidence type="ECO:0000256" key="2">
    <source>
        <dbReference type="ARBA" id="ARBA00022679"/>
    </source>
</evidence>
<comment type="similarity">
    <text evidence="1">Belongs to the four-carbon acid sugar kinase family.</text>
</comment>
<evidence type="ECO:0000256" key="5">
    <source>
        <dbReference type="ARBA" id="ARBA00022840"/>
    </source>
</evidence>
<dbReference type="InterPro" id="IPR037051">
    <property type="entry name" value="4-carb_acid_sugar_kinase_N_sf"/>
</dbReference>
<organism evidence="9 10">
    <name type="scientific">Aspergillus transmontanensis</name>
    <dbReference type="NCBI Taxonomy" id="1034304"/>
    <lineage>
        <taxon>Eukaryota</taxon>
        <taxon>Fungi</taxon>
        <taxon>Dikarya</taxon>
        <taxon>Ascomycota</taxon>
        <taxon>Pezizomycotina</taxon>
        <taxon>Eurotiomycetes</taxon>
        <taxon>Eurotiomycetidae</taxon>
        <taxon>Eurotiales</taxon>
        <taxon>Aspergillaceae</taxon>
        <taxon>Aspergillus</taxon>
        <taxon>Aspergillus subgen. Circumdati</taxon>
    </lineage>
</organism>
<keyword evidence="2" id="KW-0808">Transferase</keyword>
<keyword evidence="10" id="KW-1185">Reference proteome</keyword>
<dbReference type="AlphaFoldDB" id="A0A5N6VLV1"/>
<dbReference type="InterPro" id="IPR042213">
    <property type="entry name" value="NBD_C_sf"/>
</dbReference>
<dbReference type="SUPFAM" id="SSF142764">
    <property type="entry name" value="YgbK-like"/>
    <property type="match status" value="1"/>
</dbReference>
<evidence type="ECO:0000256" key="3">
    <source>
        <dbReference type="ARBA" id="ARBA00022741"/>
    </source>
</evidence>
<keyword evidence="3" id="KW-0547">Nucleotide-binding</keyword>
<feature type="domain" description="Four-carbon acid sugar kinase nucleotide binding" evidence="8">
    <location>
        <begin position="305"/>
        <end position="473"/>
    </location>
</feature>
<dbReference type="InterPro" id="IPR031475">
    <property type="entry name" value="NBD_C"/>
</dbReference>
<keyword evidence="4" id="KW-0418">Kinase</keyword>
<evidence type="ECO:0000259" key="7">
    <source>
        <dbReference type="Pfam" id="PF07005"/>
    </source>
</evidence>
<reference evidence="10" key="1">
    <citation type="submission" date="2019-04" db="EMBL/GenBank/DDBJ databases">
        <title>Friends and foes A comparative genomics studyof 23 Aspergillus species from section Flavi.</title>
        <authorList>
            <consortium name="DOE Joint Genome Institute"/>
            <person name="Kjaerbolling I."/>
            <person name="Vesth T."/>
            <person name="Frisvad J.C."/>
            <person name="Nybo J.L."/>
            <person name="Theobald S."/>
            <person name="Kildgaard S."/>
            <person name="Isbrandt T."/>
            <person name="Kuo A."/>
            <person name="Sato A."/>
            <person name="Lyhne E.K."/>
            <person name="Kogle M.E."/>
            <person name="Wiebenga A."/>
            <person name="Kun R.S."/>
            <person name="Lubbers R.J."/>
            <person name="Makela M.R."/>
            <person name="Barry K."/>
            <person name="Chovatia M."/>
            <person name="Clum A."/>
            <person name="Daum C."/>
            <person name="Haridas S."/>
            <person name="He G."/>
            <person name="LaButti K."/>
            <person name="Lipzen A."/>
            <person name="Mondo S."/>
            <person name="Riley R."/>
            <person name="Salamov A."/>
            <person name="Simmons B.A."/>
            <person name="Magnuson J.K."/>
            <person name="Henrissat B."/>
            <person name="Mortensen U.H."/>
            <person name="Larsen T.O."/>
            <person name="Devries R.P."/>
            <person name="Grigoriev I.V."/>
            <person name="Machida M."/>
            <person name="Baker S.E."/>
            <person name="Andersen M.R."/>
        </authorList>
    </citation>
    <scope>NUCLEOTIDE SEQUENCE [LARGE SCALE GENOMIC DNA]</scope>
    <source>
        <strain evidence="10">CBS 130015</strain>
    </source>
</reference>